<dbReference type="RefSeq" id="WP_020581616.1">
    <property type="nucleotide sequence ID" value="NZ_JOJP01000001.1"/>
</dbReference>
<protein>
    <submittedName>
        <fullName evidence="3">Oxidoreductase</fullName>
    </submittedName>
</protein>
<sequence length="426" mass="47724">MSQAGEYIDSYYQATGHSLPLQPTLTGDITADVCIIGGGMTGFNAAIELRKRGFDVVLLESGRISWAASGRNGGQCLAGFCLGLREVDETFGPQWGKQLWDLSCESLDIVRDRIREFNIECDFQQNYIELAIKPSQEKELKSWLDLKQTRYDYPSVSWWDRDKIREVTSTEKYLGGLFDTNSGHMHPLNYTLGLARAAIDLGTRVFEQSKAIKLVKGSPNRILTEQGSVKAKQVLLACNAYIDGLNRKAESKVLPVASYIAVTEQLGDRQPITNKMAMSDLNNSLDYFRPTADGRILFGGVNHPFNGEYSDSKERLRQRMLKVFPTLDDVKMEYHWGGLFAVTREYMPHIEHLGNDIYTAHGYTGHGVALTNIAGRVVAEAMAGMSERFDVFSRIRHKWIPTPKVLRVPALAMAIWKAELEDSLAG</sequence>
<dbReference type="Gene3D" id="3.30.9.10">
    <property type="entry name" value="D-Amino Acid Oxidase, subunit A, domain 2"/>
    <property type="match status" value="1"/>
</dbReference>
<evidence type="ECO:0000259" key="2">
    <source>
        <dbReference type="PROSITE" id="PS50206"/>
    </source>
</evidence>
<dbReference type="PANTHER" id="PTHR13847:SF281">
    <property type="entry name" value="FAD DEPENDENT OXIDOREDUCTASE DOMAIN-CONTAINING PROTEIN"/>
    <property type="match status" value="1"/>
</dbReference>
<proteinExistence type="predicted"/>
<reference evidence="3 4" key="1">
    <citation type="submission" date="2014-06" db="EMBL/GenBank/DDBJ databases">
        <title>Whole Genome Sequences of Three Symbiotic Endozoicomonas Bacteria.</title>
        <authorList>
            <person name="Neave M.J."/>
            <person name="Apprill A."/>
            <person name="Voolstra C.R."/>
        </authorList>
    </citation>
    <scope>NUCLEOTIDE SEQUENCE [LARGE SCALE GENOMIC DNA]</scope>
    <source>
        <strain evidence="3 4">DSM 22380</strain>
    </source>
</reference>
<dbReference type="eggNOG" id="COG0665">
    <property type="taxonomic scope" value="Bacteria"/>
</dbReference>
<dbReference type="GO" id="GO:0016491">
    <property type="term" value="F:oxidoreductase activity"/>
    <property type="evidence" value="ECO:0007669"/>
    <property type="project" value="UniProtKB-KW"/>
</dbReference>
<evidence type="ECO:0000256" key="1">
    <source>
        <dbReference type="ARBA" id="ARBA00023002"/>
    </source>
</evidence>
<dbReference type="InterPro" id="IPR006076">
    <property type="entry name" value="FAD-dep_OxRdtase"/>
</dbReference>
<dbReference type="PANTHER" id="PTHR13847">
    <property type="entry name" value="SARCOSINE DEHYDROGENASE-RELATED"/>
    <property type="match status" value="1"/>
</dbReference>
<dbReference type="SUPFAM" id="SSF51905">
    <property type="entry name" value="FAD/NAD(P)-binding domain"/>
    <property type="match status" value="1"/>
</dbReference>
<dbReference type="GO" id="GO:0005737">
    <property type="term" value="C:cytoplasm"/>
    <property type="evidence" value="ECO:0007669"/>
    <property type="project" value="TreeGrafter"/>
</dbReference>
<feature type="domain" description="Rhodanese" evidence="2">
    <location>
        <begin position="37"/>
        <end position="75"/>
    </location>
</feature>
<dbReference type="InterPro" id="IPR001763">
    <property type="entry name" value="Rhodanese-like_dom"/>
</dbReference>
<dbReference type="Gene3D" id="3.50.50.60">
    <property type="entry name" value="FAD/NAD(P)-binding domain"/>
    <property type="match status" value="1"/>
</dbReference>
<dbReference type="AlphaFoldDB" id="A0A081KFJ3"/>
<organism evidence="3 4">
    <name type="scientific">Endozoicomonas elysicola</name>
    <dbReference type="NCBI Taxonomy" id="305900"/>
    <lineage>
        <taxon>Bacteria</taxon>
        <taxon>Pseudomonadati</taxon>
        <taxon>Pseudomonadota</taxon>
        <taxon>Gammaproteobacteria</taxon>
        <taxon>Oceanospirillales</taxon>
        <taxon>Endozoicomonadaceae</taxon>
        <taxon>Endozoicomonas</taxon>
    </lineage>
</organism>
<name>A0A081KFJ3_9GAMM</name>
<dbReference type="Pfam" id="PF01266">
    <property type="entry name" value="DAO"/>
    <property type="match status" value="1"/>
</dbReference>
<dbReference type="Proteomes" id="UP000027997">
    <property type="component" value="Unassembled WGS sequence"/>
</dbReference>
<dbReference type="InterPro" id="IPR036188">
    <property type="entry name" value="FAD/NAD-bd_sf"/>
</dbReference>
<keyword evidence="1" id="KW-0560">Oxidoreductase</keyword>
<gene>
    <name evidence="3" type="ORF">GV64_21290</name>
</gene>
<evidence type="ECO:0000313" key="4">
    <source>
        <dbReference type="Proteomes" id="UP000027997"/>
    </source>
</evidence>
<keyword evidence="4" id="KW-1185">Reference proteome</keyword>
<accession>A0A081KFJ3</accession>
<evidence type="ECO:0000313" key="3">
    <source>
        <dbReference type="EMBL" id="KEI72919.1"/>
    </source>
</evidence>
<dbReference type="STRING" id="305900.GV64_21290"/>
<dbReference type="PROSITE" id="PS50206">
    <property type="entry name" value="RHODANESE_3"/>
    <property type="match status" value="1"/>
</dbReference>
<comment type="caution">
    <text evidence="3">The sequence shown here is derived from an EMBL/GenBank/DDBJ whole genome shotgun (WGS) entry which is preliminary data.</text>
</comment>
<dbReference type="EMBL" id="JOJP01000001">
    <property type="protein sequence ID" value="KEI72919.1"/>
    <property type="molecule type" value="Genomic_DNA"/>
</dbReference>